<keyword evidence="2" id="KW-1003">Cell membrane</keyword>
<dbReference type="PANTHER" id="PTHR45080:SF8">
    <property type="entry name" value="IG-LIKE DOMAIN-CONTAINING PROTEIN"/>
    <property type="match status" value="1"/>
</dbReference>
<comment type="caution">
    <text evidence="11">The sequence shown here is derived from an EMBL/GenBank/DDBJ whole genome shotgun (WGS) entry which is preliminary data.</text>
</comment>
<dbReference type="Pfam" id="PF13927">
    <property type="entry name" value="Ig_3"/>
    <property type="match status" value="1"/>
</dbReference>
<feature type="domain" description="Ig-like" evidence="10">
    <location>
        <begin position="263"/>
        <end position="350"/>
    </location>
</feature>
<dbReference type="InterPro" id="IPR003599">
    <property type="entry name" value="Ig_sub"/>
</dbReference>
<feature type="domain" description="Ig-like" evidence="10">
    <location>
        <begin position="357"/>
        <end position="444"/>
    </location>
</feature>
<keyword evidence="3" id="KW-0732">Signal</keyword>
<evidence type="ECO:0000256" key="2">
    <source>
        <dbReference type="ARBA" id="ARBA00022475"/>
    </source>
</evidence>
<dbReference type="GO" id="GO:0043025">
    <property type="term" value="C:neuronal cell body"/>
    <property type="evidence" value="ECO:0007669"/>
    <property type="project" value="TreeGrafter"/>
</dbReference>
<protein>
    <recommendedName>
        <fullName evidence="10">Ig-like domain-containing protein</fullName>
    </recommendedName>
</protein>
<feature type="transmembrane region" description="Helical" evidence="9">
    <location>
        <begin position="21"/>
        <end position="43"/>
    </location>
</feature>
<evidence type="ECO:0000256" key="7">
    <source>
        <dbReference type="ARBA" id="ARBA00023180"/>
    </source>
</evidence>
<dbReference type="GO" id="GO:0008046">
    <property type="term" value="F:axon guidance receptor activity"/>
    <property type="evidence" value="ECO:0007669"/>
    <property type="project" value="TreeGrafter"/>
</dbReference>
<dbReference type="InterPro" id="IPR050958">
    <property type="entry name" value="Cell_Adh-Cytoskel_Orgn"/>
</dbReference>
<evidence type="ECO:0000313" key="12">
    <source>
        <dbReference type="Proteomes" id="UP000475862"/>
    </source>
</evidence>
<sequence>MSVVDHKHITMYNKMYGKSKHLLYCLHSTGLLFLFLVTASSLIQSPPRIVNEPYSDEVLFQVATVENQQVKPFVIKCEAEGLPAPKYRWMKNGKHFNWQEYNDRITQQPGQGSLTVTKPRDEDIGQYQCFAENIYGIATSKSVNVVKAELNSFKNEPKLYVEAQEGNPLKLPCHPPTGLPKPNINWLKRNQVGGLQYVTNTRITLDPEGNLWFSNVTRDDKTSDGSTYFCYAESLTTSEYKLGNPVNLNVIQAAETALQNKYPPTQQYVTRRNEVALLDKKVELFCIYGGTPLPETFWLKDGRPIQSNERVSQENYGKSLIIRKVKFEDKGKYTCEVSNGVGSPQSYNIELDVMAVPYFTVVPQIVEGAEGETAVIRCEASGNPEPTIKWIHNGRPLSEASPNPRRSVTSNSITITPLTKSDTGNYGCNATNSIGYVYKDVYVNVLGFSPEITEKFKRETIDGRALIIENAYFGVPDQHVKCTKNDMELTGGRYSVLDNGDLQIIYPMKGLNQQIFYEKYPLGIHSRKKVLVETP</sequence>
<dbReference type="InterPro" id="IPR036179">
    <property type="entry name" value="Ig-like_dom_sf"/>
</dbReference>
<keyword evidence="6" id="KW-1015">Disulfide bond</keyword>
<evidence type="ECO:0000256" key="3">
    <source>
        <dbReference type="ARBA" id="ARBA00022729"/>
    </source>
</evidence>
<dbReference type="AlphaFoldDB" id="A0A6G0T514"/>
<keyword evidence="8" id="KW-0393">Immunoglobulin domain</keyword>
<evidence type="ECO:0000256" key="4">
    <source>
        <dbReference type="ARBA" id="ARBA00022737"/>
    </source>
</evidence>
<keyword evidence="9" id="KW-0812">Transmembrane</keyword>
<dbReference type="GO" id="GO:0030424">
    <property type="term" value="C:axon"/>
    <property type="evidence" value="ECO:0007669"/>
    <property type="project" value="TreeGrafter"/>
</dbReference>
<dbReference type="SMART" id="SM00408">
    <property type="entry name" value="IGc2"/>
    <property type="match status" value="4"/>
</dbReference>
<dbReference type="FunFam" id="2.60.40.10:FF:000005">
    <property type="entry name" value="Neuronal cell adhesion molecule"/>
    <property type="match status" value="1"/>
</dbReference>
<reference evidence="11 12" key="1">
    <citation type="submission" date="2019-08" db="EMBL/GenBank/DDBJ databases">
        <title>The genome of the soybean aphid Biotype 1, its phylome, world population structure and adaptation to the North American continent.</title>
        <authorList>
            <person name="Giordano R."/>
            <person name="Donthu R.K."/>
            <person name="Hernandez A.G."/>
            <person name="Wright C.L."/>
            <person name="Zimin A.V."/>
        </authorList>
    </citation>
    <scope>NUCLEOTIDE SEQUENCE [LARGE SCALE GENOMIC DNA]</scope>
    <source>
        <tissue evidence="11">Whole aphids</tissue>
    </source>
</reference>
<evidence type="ECO:0000256" key="9">
    <source>
        <dbReference type="SAM" id="Phobius"/>
    </source>
</evidence>
<name>A0A6G0T514_APHGL</name>
<keyword evidence="4" id="KW-0677">Repeat</keyword>
<gene>
    <name evidence="11" type="ORF">AGLY_013765</name>
</gene>
<keyword evidence="12" id="KW-1185">Reference proteome</keyword>
<keyword evidence="9" id="KW-1133">Transmembrane helix</keyword>
<dbReference type="FunFam" id="2.60.40.10:FF:000032">
    <property type="entry name" value="palladin isoform X1"/>
    <property type="match status" value="1"/>
</dbReference>
<dbReference type="InterPro" id="IPR013783">
    <property type="entry name" value="Ig-like_fold"/>
</dbReference>
<dbReference type="Proteomes" id="UP000475862">
    <property type="component" value="Unassembled WGS sequence"/>
</dbReference>
<evidence type="ECO:0000256" key="5">
    <source>
        <dbReference type="ARBA" id="ARBA00023136"/>
    </source>
</evidence>
<dbReference type="PANTHER" id="PTHR45080">
    <property type="entry name" value="CONTACTIN 5"/>
    <property type="match status" value="1"/>
</dbReference>
<evidence type="ECO:0000313" key="11">
    <source>
        <dbReference type="EMBL" id="KAE9526134.1"/>
    </source>
</evidence>
<dbReference type="InterPro" id="IPR013098">
    <property type="entry name" value="Ig_I-set"/>
</dbReference>
<dbReference type="SUPFAM" id="SSF48726">
    <property type="entry name" value="Immunoglobulin"/>
    <property type="match status" value="4"/>
</dbReference>
<dbReference type="GO" id="GO:0005886">
    <property type="term" value="C:plasma membrane"/>
    <property type="evidence" value="ECO:0007669"/>
    <property type="project" value="UniProtKB-SubCell"/>
</dbReference>
<keyword evidence="7" id="KW-0325">Glycoprotein</keyword>
<dbReference type="FunFam" id="2.60.40.10:FF:001718">
    <property type="entry name" value="Neuroglian, isoform D"/>
    <property type="match status" value="1"/>
</dbReference>
<comment type="subcellular location">
    <subcellularLocation>
        <location evidence="1">Cell membrane</location>
    </subcellularLocation>
</comment>
<dbReference type="GO" id="GO:0050808">
    <property type="term" value="P:synapse organization"/>
    <property type="evidence" value="ECO:0007669"/>
    <property type="project" value="TreeGrafter"/>
</dbReference>
<dbReference type="Gene3D" id="2.60.40.10">
    <property type="entry name" value="Immunoglobulins"/>
    <property type="match status" value="4"/>
</dbReference>
<feature type="domain" description="Ig-like" evidence="10">
    <location>
        <begin position="47"/>
        <end position="144"/>
    </location>
</feature>
<proteinExistence type="predicted"/>
<dbReference type="InterPro" id="IPR007110">
    <property type="entry name" value="Ig-like_dom"/>
</dbReference>
<dbReference type="OrthoDB" id="6244967at2759"/>
<dbReference type="Pfam" id="PF07679">
    <property type="entry name" value="I-set"/>
    <property type="match status" value="2"/>
</dbReference>
<evidence type="ECO:0000256" key="6">
    <source>
        <dbReference type="ARBA" id="ARBA00023157"/>
    </source>
</evidence>
<organism evidence="11 12">
    <name type="scientific">Aphis glycines</name>
    <name type="common">Soybean aphid</name>
    <dbReference type="NCBI Taxonomy" id="307491"/>
    <lineage>
        <taxon>Eukaryota</taxon>
        <taxon>Metazoa</taxon>
        <taxon>Ecdysozoa</taxon>
        <taxon>Arthropoda</taxon>
        <taxon>Hexapoda</taxon>
        <taxon>Insecta</taxon>
        <taxon>Pterygota</taxon>
        <taxon>Neoptera</taxon>
        <taxon>Paraneoptera</taxon>
        <taxon>Hemiptera</taxon>
        <taxon>Sternorrhyncha</taxon>
        <taxon>Aphidomorpha</taxon>
        <taxon>Aphidoidea</taxon>
        <taxon>Aphididae</taxon>
        <taxon>Aphidini</taxon>
        <taxon>Aphis</taxon>
        <taxon>Aphis</taxon>
    </lineage>
</organism>
<dbReference type="EMBL" id="VYZN01000055">
    <property type="protein sequence ID" value="KAE9526134.1"/>
    <property type="molecule type" value="Genomic_DNA"/>
</dbReference>
<evidence type="ECO:0000259" key="10">
    <source>
        <dbReference type="PROSITE" id="PS50835"/>
    </source>
</evidence>
<dbReference type="SMART" id="SM00409">
    <property type="entry name" value="IG"/>
    <property type="match status" value="4"/>
</dbReference>
<keyword evidence="5 9" id="KW-0472">Membrane</keyword>
<dbReference type="InterPro" id="IPR003598">
    <property type="entry name" value="Ig_sub2"/>
</dbReference>
<dbReference type="GO" id="GO:0007156">
    <property type="term" value="P:homophilic cell adhesion via plasma membrane adhesion molecules"/>
    <property type="evidence" value="ECO:0007669"/>
    <property type="project" value="TreeGrafter"/>
</dbReference>
<dbReference type="PROSITE" id="PS50835">
    <property type="entry name" value="IG_LIKE"/>
    <property type="match status" value="4"/>
</dbReference>
<feature type="domain" description="Ig-like" evidence="10">
    <location>
        <begin position="162"/>
        <end position="243"/>
    </location>
</feature>
<evidence type="ECO:0000256" key="1">
    <source>
        <dbReference type="ARBA" id="ARBA00004236"/>
    </source>
</evidence>
<accession>A0A6G0T514</accession>
<evidence type="ECO:0000256" key="8">
    <source>
        <dbReference type="ARBA" id="ARBA00023319"/>
    </source>
</evidence>